<dbReference type="AlphaFoldDB" id="A0A157T1D2"/>
<accession>A0A157T1D2</accession>
<keyword evidence="1" id="KW-1133">Transmembrane helix</keyword>
<feature type="transmembrane region" description="Helical" evidence="1">
    <location>
        <begin position="12"/>
        <end position="34"/>
    </location>
</feature>
<keyword evidence="1" id="KW-0812">Transmembrane</keyword>
<evidence type="ECO:0000313" key="3">
    <source>
        <dbReference type="Proteomes" id="UP000076770"/>
    </source>
</evidence>
<name>A0A157T1D2_SACSO</name>
<dbReference type="PATRIC" id="fig|2287.9.peg.1648"/>
<organism evidence="2 3">
    <name type="scientific">Saccharolobus solfataricus</name>
    <name type="common">Sulfolobus solfataricus</name>
    <dbReference type="NCBI Taxonomy" id="2287"/>
    <lineage>
        <taxon>Archaea</taxon>
        <taxon>Thermoproteota</taxon>
        <taxon>Thermoprotei</taxon>
        <taxon>Sulfolobales</taxon>
        <taxon>Sulfolobaceae</taxon>
        <taxon>Saccharolobus</taxon>
    </lineage>
</organism>
<reference evidence="3" key="1">
    <citation type="submission" date="2016-04" db="EMBL/GenBank/DDBJ databases">
        <authorList>
            <person name="Shah S.A."/>
            <person name="Garrett R.A."/>
        </authorList>
    </citation>
    <scope>NUCLEOTIDE SEQUENCE [LARGE SCALE GENOMIC DNA]</scope>
    <source>
        <strain evidence="3">ATCC 35091 / DSM 1616 / JCM 8930 / NBRC 15331 / P1</strain>
    </source>
</reference>
<keyword evidence="1" id="KW-0472">Membrane</keyword>
<evidence type="ECO:0000256" key="1">
    <source>
        <dbReference type="SAM" id="Phobius"/>
    </source>
</evidence>
<feature type="transmembrane region" description="Helical" evidence="1">
    <location>
        <begin position="87"/>
        <end position="112"/>
    </location>
</feature>
<sequence>MIVMKVSNMIYIIISIVLAYIMQIFVLYPFTAIVVGVPLGLLSRKYSMIGSFLIGFLSSLSLYLIYPIDGVSRMAEIIGRLINANPFLAILLYPLIYGTISLISALLFYYIIRVSK</sequence>
<protein>
    <submittedName>
        <fullName evidence="2">Uncharacterized protein</fullName>
    </submittedName>
</protein>
<gene>
    <name evidence="2" type="ORF">SSOP1_1581</name>
</gene>
<evidence type="ECO:0000313" key="2">
    <source>
        <dbReference type="EMBL" id="SAI85135.1"/>
    </source>
</evidence>
<feature type="transmembrane region" description="Helical" evidence="1">
    <location>
        <begin position="46"/>
        <end position="66"/>
    </location>
</feature>
<dbReference type="Proteomes" id="UP000076770">
    <property type="component" value="Chromosome i"/>
</dbReference>
<proteinExistence type="predicted"/>
<dbReference type="EMBL" id="LT549890">
    <property type="protein sequence ID" value="SAI85135.1"/>
    <property type="molecule type" value="Genomic_DNA"/>
</dbReference>